<dbReference type="NCBIfam" id="TIGR04056">
    <property type="entry name" value="OMP_RagA_SusC"/>
    <property type="match status" value="1"/>
</dbReference>
<dbReference type="Pfam" id="PF13715">
    <property type="entry name" value="CarbopepD_reg_2"/>
    <property type="match status" value="1"/>
</dbReference>
<evidence type="ECO:0000313" key="11">
    <source>
        <dbReference type="Proteomes" id="UP000674217"/>
    </source>
</evidence>
<dbReference type="SUPFAM" id="SSF56935">
    <property type="entry name" value="Porins"/>
    <property type="match status" value="1"/>
</dbReference>
<dbReference type="Gene3D" id="2.40.170.20">
    <property type="entry name" value="TonB-dependent receptor, beta-barrel domain"/>
    <property type="match status" value="1"/>
</dbReference>
<keyword evidence="5 7" id="KW-0472">Membrane</keyword>
<comment type="subcellular location">
    <subcellularLocation>
        <location evidence="1 7">Cell outer membrane</location>
        <topology evidence="1 7">Multi-pass membrane protein</topology>
    </subcellularLocation>
</comment>
<evidence type="ECO:0000256" key="1">
    <source>
        <dbReference type="ARBA" id="ARBA00004571"/>
    </source>
</evidence>
<dbReference type="Pfam" id="PF07715">
    <property type="entry name" value="Plug"/>
    <property type="match status" value="1"/>
</dbReference>
<feature type="signal peptide" evidence="8">
    <location>
        <begin position="1"/>
        <end position="22"/>
    </location>
</feature>
<dbReference type="EMBL" id="JAGFBU010000002">
    <property type="protein sequence ID" value="MBP4141456.1"/>
    <property type="molecule type" value="Genomic_DNA"/>
</dbReference>
<accession>A0ABS5CS70</accession>
<keyword evidence="8" id="KW-0732">Signal</keyword>
<sequence>MKLKFNGFLVLLLVLIAQVTFAQERVVAGTVSDNSGMPLPGVSVLIKGTKSGTQTDFDGKFSIKASPNQTLLFSYIGMKSQEALASTSILNIRLKDDSVELEGVVVTALGVKRSEKSLTYASQSVKAKDLNITQDANIKTAIAGKVAGVQIVGQSGAKLGASGKIRLRGAISLTSDSDPLYIVDGVPVSDPNVIDMENVASVNVLKGPNATSLYGQRAEAGVIIITSKSGKGKKVEVSLISSTTFDKVAYLPNYQNEYGQGYGGESEWTNFDFASNPNYPAGWASLNGKKYIGTPDADASWGPKFDGSDYIPWYAWQPGTEYFGKTAKWEGQKNNIKNFYDTGVTKKQGISVSGGNETFSSRFSYTNLNQQGIIPNSDLNKHLLSFRIDANLTSKFTIGAGVNYTTQKTLGDFDDDYSNQTSGSFNSWFGRDLDVRKLKELRGLKTDNGYSASWNWAGPEVYANSLAGNDPTDQGGQKPVFWFNPYYWLDQYTNENSRNQLVADIHGDYKFSDHWSANFMVSRNQTENRGIFKVPFDVQYSSDLDAGNMKNINSFGRSSSTLIEDNYTTILNYKNNFGKFEVEALAGGQIRRNNNQSWAAQMDSGNITSGGLLIPDLYIYSNSKEQVVPSTSYTVKQVNSMFAKASVGYGGYAYLDASIRKDYSSALFNNANGYIYPSVGGSLIFSELAKYDWLSFGKVRFGWAQVGSDLAANLINPAFPTYNGSYNGYNGKPIMYNQSQLVDNQIKPAINSSTEFGVDLKFLNNRLGLSATYYNETRKDDIIPISVSAGSGYSTKLTNAGKSVRKGVELVLNATPVKTNDFDWTVAVNFAKNKTTIEELPDGLQSINAPGGSSAFTFVTVTHQLNGEWGQLLGAGFATDANNNKIIDENGLYVVQQNKYLGSVLPEFTGGFLNTITYKNLSLTALIDFQKGGKFFSLSEMWGTNGGLLDDTVGNNDLGNPKRDAVNGKVGGGVHVVGVDKAGAKFDEYVEAYDYYNQWYANRLAEPFVHDASYIKLRDVSLTYSIPGKWVKNVFESASVGIVGRNLWLISVSKENKHNWDPSEMSKTFGEDGGLPGTKSYGINLKVTF</sequence>
<name>A0ABS5CS70_9FLAO</name>
<keyword evidence="2 7" id="KW-0813">Transport</keyword>
<dbReference type="Gene3D" id="2.170.130.10">
    <property type="entry name" value="TonB-dependent receptor, plug domain"/>
    <property type="match status" value="1"/>
</dbReference>
<dbReference type="InterPro" id="IPR036942">
    <property type="entry name" value="Beta-barrel_TonB_sf"/>
</dbReference>
<dbReference type="InterPro" id="IPR008969">
    <property type="entry name" value="CarboxyPept-like_regulatory"/>
</dbReference>
<reference evidence="10 11" key="1">
    <citation type="submission" date="2021-03" db="EMBL/GenBank/DDBJ databases">
        <title>Flavobacterium Flabelliformis Sp. Nov. And Flavobacterium Geliluteum Sp. Nov., Two Novel Multidrug Resistant Psychrophilic Species Isolated From Antarctica.</title>
        <authorList>
            <person name="Kralova S."/>
            <person name="Busse H.J."/>
            <person name="Bezdicek M."/>
            <person name="Nykrynova M."/>
            <person name="Kroupova E."/>
            <person name="Krsek D."/>
            <person name="Sedlacek I."/>
        </authorList>
    </citation>
    <scope>NUCLEOTIDE SEQUENCE [LARGE SCALE GENOMIC DNA]</scope>
    <source>
        <strain evidence="10 11">P4023</strain>
    </source>
</reference>
<organism evidence="10 11">
    <name type="scientific">Flavobacterium flabelliforme</name>
    <dbReference type="NCBI Taxonomy" id="2816119"/>
    <lineage>
        <taxon>Bacteria</taxon>
        <taxon>Pseudomonadati</taxon>
        <taxon>Bacteroidota</taxon>
        <taxon>Flavobacteriia</taxon>
        <taxon>Flavobacteriales</taxon>
        <taxon>Flavobacteriaceae</taxon>
        <taxon>Flavobacterium</taxon>
    </lineage>
</organism>
<evidence type="ECO:0000256" key="8">
    <source>
        <dbReference type="SAM" id="SignalP"/>
    </source>
</evidence>
<evidence type="ECO:0000256" key="2">
    <source>
        <dbReference type="ARBA" id="ARBA00022448"/>
    </source>
</evidence>
<dbReference type="InterPro" id="IPR012910">
    <property type="entry name" value="Plug_dom"/>
</dbReference>
<dbReference type="InterPro" id="IPR023996">
    <property type="entry name" value="TonB-dep_OMP_SusC/RagA"/>
</dbReference>
<evidence type="ECO:0000256" key="3">
    <source>
        <dbReference type="ARBA" id="ARBA00022452"/>
    </source>
</evidence>
<evidence type="ECO:0000259" key="9">
    <source>
        <dbReference type="Pfam" id="PF07715"/>
    </source>
</evidence>
<protein>
    <submittedName>
        <fullName evidence="10">SusC/RagA family TonB-linked outer membrane protein</fullName>
    </submittedName>
</protein>
<dbReference type="InterPro" id="IPR037066">
    <property type="entry name" value="Plug_dom_sf"/>
</dbReference>
<dbReference type="SUPFAM" id="SSF49464">
    <property type="entry name" value="Carboxypeptidase regulatory domain-like"/>
    <property type="match status" value="1"/>
</dbReference>
<dbReference type="PROSITE" id="PS52016">
    <property type="entry name" value="TONB_DEPENDENT_REC_3"/>
    <property type="match status" value="1"/>
</dbReference>
<comment type="caution">
    <text evidence="10">The sequence shown here is derived from an EMBL/GenBank/DDBJ whole genome shotgun (WGS) entry which is preliminary data.</text>
</comment>
<evidence type="ECO:0000256" key="5">
    <source>
        <dbReference type="ARBA" id="ARBA00023136"/>
    </source>
</evidence>
<keyword evidence="11" id="KW-1185">Reference proteome</keyword>
<dbReference type="InterPro" id="IPR039426">
    <property type="entry name" value="TonB-dep_rcpt-like"/>
</dbReference>
<feature type="domain" description="TonB-dependent receptor plug" evidence="9">
    <location>
        <begin position="116"/>
        <end position="222"/>
    </location>
</feature>
<gene>
    <name evidence="10" type="ORF">J3S90_06550</name>
</gene>
<evidence type="ECO:0000256" key="6">
    <source>
        <dbReference type="ARBA" id="ARBA00023237"/>
    </source>
</evidence>
<keyword evidence="6 7" id="KW-0998">Cell outer membrane</keyword>
<feature type="chain" id="PRO_5045167531" evidence="8">
    <location>
        <begin position="23"/>
        <end position="1089"/>
    </location>
</feature>
<comment type="similarity">
    <text evidence="7">Belongs to the TonB-dependent receptor family.</text>
</comment>
<dbReference type="Proteomes" id="UP000674217">
    <property type="component" value="Unassembled WGS sequence"/>
</dbReference>
<evidence type="ECO:0000313" key="10">
    <source>
        <dbReference type="EMBL" id="MBP4141456.1"/>
    </source>
</evidence>
<dbReference type="Gene3D" id="2.60.40.1120">
    <property type="entry name" value="Carboxypeptidase-like, regulatory domain"/>
    <property type="match status" value="1"/>
</dbReference>
<evidence type="ECO:0000256" key="4">
    <source>
        <dbReference type="ARBA" id="ARBA00022692"/>
    </source>
</evidence>
<proteinExistence type="inferred from homology"/>
<dbReference type="RefSeq" id="WP_210645562.1">
    <property type="nucleotide sequence ID" value="NZ_JAGFBU010000002.1"/>
</dbReference>
<keyword evidence="3 7" id="KW-1134">Transmembrane beta strand</keyword>
<evidence type="ECO:0000256" key="7">
    <source>
        <dbReference type="PROSITE-ProRule" id="PRU01360"/>
    </source>
</evidence>
<keyword evidence="4 7" id="KW-0812">Transmembrane</keyword>